<feature type="signal peptide" evidence="2">
    <location>
        <begin position="1"/>
        <end position="16"/>
    </location>
</feature>
<gene>
    <name evidence="4" type="ORF">M408DRAFT_326426</name>
</gene>
<dbReference type="AlphaFoldDB" id="A0A0C3B772"/>
<dbReference type="PANTHER" id="PTHR45964:SF5">
    <property type="entry name" value="WSCD FAMILY MEMBER CG9164"/>
    <property type="match status" value="1"/>
</dbReference>
<protein>
    <recommendedName>
        <fullName evidence="3">WSC domain-containing protein</fullName>
    </recommendedName>
</protein>
<sequence>MIALASLLALAPAVLAMPSLSERTGPTGTVVPSVQCANGKTYYTRGCFDELKSGLTALNHDITSTITTMTVENCVKGCAAANYIIAGLINGNQCRCDNAMSALAPSLDAEQCDLSCSGNADQVCGGTWHYEIYTTTPNAAIPAPSAPPSVGSGDGTYTSIGCYQDDTSNRTLVGDFSNSDTNTPAACVATCYSKGFRLAGVEWGRECYCGNDFVNPNNGNTCYCGNNCPRSQAPLSHCNKRCGGDRKHAGGGGSGKLTIYKSYTLGWSWNFWPSRQGFW</sequence>
<proteinExistence type="predicted"/>
<dbReference type="PANTHER" id="PTHR45964">
    <property type="entry name" value="WSCD FAMILY MEMBER CG9164"/>
    <property type="match status" value="1"/>
</dbReference>
<dbReference type="Proteomes" id="UP000054097">
    <property type="component" value="Unassembled WGS sequence"/>
</dbReference>
<name>A0A0C3B772_SERVB</name>
<evidence type="ECO:0000256" key="2">
    <source>
        <dbReference type="SAM" id="SignalP"/>
    </source>
</evidence>
<evidence type="ECO:0000313" key="5">
    <source>
        <dbReference type="Proteomes" id="UP000054097"/>
    </source>
</evidence>
<dbReference type="STRING" id="933852.A0A0C3B772"/>
<dbReference type="SMART" id="SM00321">
    <property type="entry name" value="WSC"/>
    <property type="match status" value="2"/>
</dbReference>
<keyword evidence="5" id="KW-1185">Reference proteome</keyword>
<dbReference type="EMBL" id="KN824279">
    <property type="protein sequence ID" value="KIM32660.1"/>
    <property type="molecule type" value="Genomic_DNA"/>
</dbReference>
<feature type="domain" description="WSC" evidence="3">
    <location>
        <begin position="156"/>
        <end position="254"/>
    </location>
</feature>
<dbReference type="InterPro" id="IPR002889">
    <property type="entry name" value="WSC_carb-bd"/>
</dbReference>
<evidence type="ECO:0000313" key="4">
    <source>
        <dbReference type="EMBL" id="KIM32660.1"/>
    </source>
</evidence>
<organism evidence="4 5">
    <name type="scientific">Serendipita vermifera MAFF 305830</name>
    <dbReference type="NCBI Taxonomy" id="933852"/>
    <lineage>
        <taxon>Eukaryota</taxon>
        <taxon>Fungi</taxon>
        <taxon>Dikarya</taxon>
        <taxon>Basidiomycota</taxon>
        <taxon>Agaricomycotina</taxon>
        <taxon>Agaricomycetes</taxon>
        <taxon>Sebacinales</taxon>
        <taxon>Serendipitaceae</taxon>
        <taxon>Serendipita</taxon>
    </lineage>
</organism>
<feature type="chain" id="PRO_5002175586" description="WSC domain-containing protein" evidence="2">
    <location>
        <begin position="17"/>
        <end position="279"/>
    </location>
</feature>
<dbReference type="OrthoDB" id="5985073at2759"/>
<keyword evidence="1" id="KW-0677">Repeat</keyword>
<dbReference type="PROSITE" id="PS51212">
    <property type="entry name" value="WSC"/>
    <property type="match status" value="2"/>
</dbReference>
<feature type="domain" description="WSC" evidence="3">
    <location>
        <begin position="41"/>
        <end position="136"/>
    </location>
</feature>
<evidence type="ECO:0000259" key="3">
    <source>
        <dbReference type="PROSITE" id="PS51212"/>
    </source>
</evidence>
<accession>A0A0C3B772</accession>
<dbReference type="InterPro" id="IPR051589">
    <property type="entry name" value="Sialate-O-sulfotransferase"/>
</dbReference>
<keyword evidence="2" id="KW-0732">Signal</keyword>
<reference evidence="5" key="2">
    <citation type="submission" date="2015-01" db="EMBL/GenBank/DDBJ databases">
        <title>Evolutionary Origins and Diversification of the Mycorrhizal Mutualists.</title>
        <authorList>
            <consortium name="DOE Joint Genome Institute"/>
            <consortium name="Mycorrhizal Genomics Consortium"/>
            <person name="Kohler A."/>
            <person name="Kuo A."/>
            <person name="Nagy L.G."/>
            <person name="Floudas D."/>
            <person name="Copeland A."/>
            <person name="Barry K.W."/>
            <person name="Cichocki N."/>
            <person name="Veneault-Fourrey C."/>
            <person name="LaButti K."/>
            <person name="Lindquist E.A."/>
            <person name="Lipzen A."/>
            <person name="Lundell T."/>
            <person name="Morin E."/>
            <person name="Murat C."/>
            <person name="Riley R."/>
            <person name="Ohm R."/>
            <person name="Sun H."/>
            <person name="Tunlid A."/>
            <person name="Henrissat B."/>
            <person name="Grigoriev I.V."/>
            <person name="Hibbett D.S."/>
            <person name="Martin F."/>
        </authorList>
    </citation>
    <scope>NUCLEOTIDE SEQUENCE [LARGE SCALE GENOMIC DNA]</scope>
    <source>
        <strain evidence="5">MAFF 305830</strain>
    </source>
</reference>
<dbReference type="Pfam" id="PF01822">
    <property type="entry name" value="WSC"/>
    <property type="match status" value="2"/>
</dbReference>
<dbReference type="HOGENOM" id="CLU_063916_2_2_1"/>
<evidence type="ECO:0000256" key="1">
    <source>
        <dbReference type="ARBA" id="ARBA00022737"/>
    </source>
</evidence>
<reference evidence="4 5" key="1">
    <citation type="submission" date="2014-04" db="EMBL/GenBank/DDBJ databases">
        <authorList>
            <consortium name="DOE Joint Genome Institute"/>
            <person name="Kuo A."/>
            <person name="Zuccaro A."/>
            <person name="Kohler A."/>
            <person name="Nagy L.G."/>
            <person name="Floudas D."/>
            <person name="Copeland A."/>
            <person name="Barry K.W."/>
            <person name="Cichocki N."/>
            <person name="Veneault-Fourrey C."/>
            <person name="LaButti K."/>
            <person name="Lindquist E.A."/>
            <person name="Lipzen A."/>
            <person name="Lundell T."/>
            <person name="Morin E."/>
            <person name="Murat C."/>
            <person name="Sun H."/>
            <person name="Tunlid A."/>
            <person name="Henrissat B."/>
            <person name="Grigoriev I.V."/>
            <person name="Hibbett D.S."/>
            <person name="Martin F."/>
            <person name="Nordberg H.P."/>
            <person name="Cantor M.N."/>
            <person name="Hua S.X."/>
        </authorList>
    </citation>
    <scope>NUCLEOTIDE SEQUENCE [LARGE SCALE GENOMIC DNA]</scope>
    <source>
        <strain evidence="4 5">MAFF 305830</strain>
    </source>
</reference>